<name>A0AAV7VGR3_PLEWA</name>
<keyword evidence="3" id="KW-1185">Reference proteome</keyword>
<feature type="compositionally biased region" description="Polar residues" evidence="1">
    <location>
        <begin position="151"/>
        <end position="169"/>
    </location>
</feature>
<sequence>MHRLVSTQGRLDVDFRRSVIDPLRVSGFSDAPGSMRGNLGLLPSSASFRWAVQGNFSLTAGAASIYPLEVGRHRPRSAVHRSGGLCIEVPVAPQASRRSFPCEVARSLPGLVCGEFFTAEQAVRHCLEALRRIFPAQGVQLQERILVGPETSGNRRQALSKTLESTSSPQPGSSKAAGQQQGSSPSQKAVR</sequence>
<proteinExistence type="predicted"/>
<evidence type="ECO:0000256" key="1">
    <source>
        <dbReference type="SAM" id="MobiDB-lite"/>
    </source>
</evidence>
<accession>A0AAV7VGR3</accession>
<comment type="caution">
    <text evidence="2">The sequence shown here is derived from an EMBL/GenBank/DDBJ whole genome shotgun (WGS) entry which is preliminary data.</text>
</comment>
<evidence type="ECO:0000313" key="2">
    <source>
        <dbReference type="EMBL" id="KAJ1199179.1"/>
    </source>
</evidence>
<organism evidence="2 3">
    <name type="scientific">Pleurodeles waltl</name>
    <name type="common">Iberian ribbed newt</name>
    <dbReference type="NCBI Taxonomy" id="8319"/>
    <lineage>
        <taxon>Eukaryota</taxon>
        <taxon>Metazoa</taxon>
        <taxon>Chordata</taxon>
        <taxon>Craniata</taxon>
        <taxon>Vertebrata</taxon>
        <taxon>Euteleostomi</taxon>
        <taxon>Amphibia</taxon>
        <taxon>Batrachia</taxon>
        <taxon>Caudata</taxon>
        <taxon>Salamandroidea</taxon>
        <taxon>Salamandridae</taxon>
        <taxon>Pleurodelinae</taxon>
        <taxon>Pleurodeles</taxon>
    </lineage>
</organism>
<evidence type="ECO:0000313" key="3">
    <source>
        <dbReference type="Proteomes" id="UP001066276"/>
    </source>
</evidence>
<dbReference type="EMBL" id="JANPWB010000003">
    <property type="protein sequence ID" value="KAJ1199179.1"/>
    <property type="molecule type" value="Genomic_DNA"/>
</dbReference>
<gene>
    <name evidence="2" type="ORF">NDU88_003017</name>
</gene>
<protein>
    <submittedName>
        <fullName evidence="2">Uncharacterized protein</fullName>
    </submittedName>
</protein>
<reference evidence="2" key="1">
    <citation type="journal article" date="2022" name="bioRxiv">
        <title>Sequencing and chromosome-scale assembly of the giantPleurodeles waltlgenome.</title>
        <authorList>
            <person name="Brown T."/>
            <person name="Elewa A."/>
            <person name="Iarovenko S."/>
            <person name="Subramanian E."/>
            <person name="Araus A.J."/>
            <person name="Petzold A."/>
            <person name="Susuki M."/>
            <person name="Suzuki K.-i.T."/>
            <person name="Hayashi T."/>
            <person name="Toyoda A."/>
            <person name="Oliveira C."/>
            <person name="Osipova E."/>
            <person name="Leigh N.D."/>
            <person name="Simon A."/>
            <person name="Yun M.H."/>
        </authorList>
    </citation>
    <scope>NUCLEOTIDE SEQUENCE</scope>
    <source>
        <strain evidence="2">20211129_DDA</strain>
        <tissue evidence="2">Liver</tissue>
    </source>
</reference>
<feature type="region of interest" description="Disordered" evidence="1">
    <location>
        <begin position="150"/>
        <end position="191"/>
    </location>
</feature>
<dbReference type="AlphaFoldDB" id="A0AAV7VGR3"/>
<dbReference type="Proteomes" id="UP001066276">
    <property type="component" value="Chromosome 2_1"/>
</dbReference>
<feature type="compositionally biased region" description="Low complexity" evidence="1">
    <location>
        <begin position="170"/>
        <end position="191"/>
    </location>
</feature>